<name>A0A344LVQ1_9FLAO</name>
<dbReference type="Proteomes" id="UP000251561">
    <property type="component" value="Chromosome"/>
</dbReference>
<evidence type="ECO:0000313" key="2">
    <source>
        <dbReference type="EMBL" id="AXB57993.1"/>
    </source>
</evidence>
<gene>
    <name evidence="2" type="ORF">HYN86_15890</name>
</gene>
<dbReference type="OrthoDB" id="886637at2"/>
<dbReference type="KEGG" id="ffl:HYN86_15890"/>
<organism evidence="2 3">
    <name type="scientific">Flavobacterium fluviale</name>
    <dbReference type="NCBI Taxonomy" id="2249356"/>
    <lineage>
        <taxon>Bacteria</taxon>
        <taxon>Pseudomonadati</taxon>
        <taxon>Bacteroidota</taxon>
        <taxon>Flavobacteriia</taxon>
        <taxon>Flavobacteriales</taxon>
        <taxon>Flavobacteriaceae</taxon>
        <taxon>Flavobacterium</taxon>
    </lineage>
</organism>
<dbReference type="RefSeq" id="WP_113678922.1">
    <property type="nucleotide sequence ID" value="NZ_CP030261.1"/>
</dbReference>
<reference evidence="2 3" key="1">
    <citation type="submission" date="2018-06" db="EMBL/GenBank/DDBJ databases">
        <title>Genome sequencing of Flavobacterium.</title>
        <authorList>
            <person name="Baek M.-G."/>
            <person name="Yi H."/>
        </authorList>
    </citation>
    <scope>NUCLEOTIDE SEQUENCE [LARGE SCALE GENOMIC DNA]</scope>
    <source>
        <strain evidence="2 3">HYN0086</strain>
    </source>
</reference>
<dbReference type="InterPro" id="IPR028921">
    <property type="entry name" value="NTF2_fold_dom"/>
</dbReference>
<sequence length="125" mass="14436">MNRFSKILIFVFLVLIILYFLFGNSRYNGKNQVVTNCNGCLIKTELEAINKAEDILFKIYGESKIIEERPYNIKLVDNKKWIIEGSINNNLFETILYSFIPKFGGCFEIILDAKTGAVINVTHYK</sequence>
<dbReference type="EMBL" id="CP030261">
    <property type="protein sequence ID" value="AXB57993.1"/>
    <property type="molecule type" value="Genomic_DNA"/>
</dbReference>
<dbReference type="AlphaFoldDB" id="A0A344LVQ1"/>
<protein>
    <recommendedName>
        <fullName evidence="1">NTF2 fold domain-containing protein</fullName>
    </recommendedName>
</protein>
<dbReference type="Pfam" id="PF15631">
    <property type="entry name" value="Imm-NTF2-2"/>
    <property type="match status" value="1"/>
</dbReference>
<keyword evidence="3" id="KW-1185">Reference proteome</keyword>
<proteinExistence type="predicted"/>
<accession>A0A344LVQ1</accession>
<evidence type="ECO:0000313" key="3">
    <source>
        <dbReference type="Proteomes" id="UP000251561"/>
    </source>
</evidence>
<feature type="domain" description="NTF2 fold" evidence="1">
    <location>
        <begin position="48"/>
        <end position="125"/>
    </location>
</feature>
<evidence type="ECO:0000259" key="1">
    <source>
        <dbReference type="Pfam" id="PF15631"/>
    </source>
</evidence>